<dbReference type="AlphaFoldDB" id="E9GF68"/>
<dbReference type="InParanoid" id="E9GF68"/>
<protein>
    <submittedName>
        <fullName evidence="1">Uncharacterized protein</fullName>
    </submittedName>
</protein>
<keyword evidence="2" id="KW-1185">Reference proteome</keyword>
<dbReference type="KEGG" id="dpx:DAPPUDRAFT_102047"/>
<sequence length="139" mass="16531">MGLITEYRRNQEVKTLAKMAMELYALETNLEPDIGVKIARFLAYVDDFWINRVRVERLSVYGAVCRTKNFVESWHNTLNQLMAGHHLNFWNFLSTDVKVTVDEFDGMDNGLWTEEYKAIGRHASRFDWVRERTLLRRRN</sequence>
<dbReference type="Proteomes" id="UP000000305">
    <property type="component" value="Unassembled WGS sequence"/>
</dbReference>
<dbReference type="OrthoDB" id="7553104at2759"/>
<proteinExistence type="predicted"/>
<reference evidence="1 2" key="1">
    <citation type="journal article" date="2011" name="Science">
        <title>The ecoresponsive genome of Daphnia pulex.</title>
        <authorList>
            <person name="Colbourne J.K."/>
            <person name="Pfrender M.E."/>
            <person name="Gilbert D."/>
            <person name="Thomas W.K."/>
            <person name="Tucker A."/>
            <person name="Oakley T.H."/>
            <person name="Tokishita S."/>
            <person name="Aerts A."/>
            <person name="Arnold G.J."/>
            <person name="Basu M.K."/>
            <person name="Bauer D.J."/>
            <person name="Caceres C.E."/>
            <person name="Carmel L."/>
            <person name="Casola C."/>
            <person name="Choi J.H."/>
            <person name="Detter J.C."/>
            <person name="Dong Q."/>
            <person name="Dusheyko S."/>
            <person name="Eads B.D."/>
            <person name="Frohlich T."/>
            <person name="Geiler-Samerotte K.A."/>
            <person name="Gerlach D."/>
            <person name="Hatcher P."/>
            <person name="Jogdeo S."/>
            <person name="Krijgsveld J."/>
            <person name="Kriventseva E.V."/>
            <person name="Kultz D."/>
            <person name="Laforsch C."/>
            <person name="Lindquist E."/>
            <person name="Lopez J."/>
            <person name="Manak J.R."/>
            <person name="Muller J."/>
            <person name="Pangilinan J."/>
            <person name="Patwardhan R.P."/>
            <person name="Pitluck S."/>
            <person name="Pritham E.J."/>
            <person name="Rechtsteiner A."/>
            <person name="Rho M."/>
            <person name="Rogozin I.B."/>
            <person name="Sakarya O."/>
            <person name="Salamov A."/>
            <person name="Schaack S."/>
            <person name="Shapiro H."/>
            <person name="Shiga Y."/>
            <person name="Skalitzky C."/>
            <person name="Smith Z."/>
            <person name="Souvorov A."/>
            <person name="Sung W."/>
            <person name="Tang Z."/>
            <person name="Tsuchiya D."/>
            <person name="Tu H."/>
            <person name="Vos H."/>
            <person name="Wang M."/>
            <person name="Wolf Y.I."/>
            <person name="Yamagata H."/>
            <person name="Yamada T."/>
            <person name="Ye Y."/>
            <person name="Shaw J.R."/>
            <person name="Andrews J."/>
            <person name="Crease T.J."/>
            <person name="Tang H."/>
            <person name="Lucas S.M."/>
            <person name="Robertson H.M."/>
            <person name="Bork P."/>
            <person name="Koonin E.V."/>
            <person name="Zdobnov E.M."/>
            <person name="Grigoriev I.V."/>
            <person name="Lynch M."/>
            <person name="Boore J.L."/>
        </authorList>
    </citation>
    <scope>NUCLEOTIDE SEQUENCE [LARGE SCALE GENOMIC DNA]</scope>
</reference>
<name>E9GF68_DAPPU</name>
<accession>E9GF68</accession>
<dbReference type="HOGENOM" id="CLU_1847134_0_0_1"/>
<dbReference type="EMBL" id="GL732542">
    <property type="protein sequence ID" value="EFX81587.1"/>
    <property type="molecule type" value="Genomic_DNA"/>
</dbReference>
<gene>
    <name evidence="1" type="ORF">DAPPUDRAFT_102047</name>
</gene>
<evidence type="ECO:0000313" key="2">
    <source>
        <dbReference type="Proteomes" id="UP000000305"/>
    </source>
</evidence>
<organism evidence="1 2">
    <name type="scientific">Daphnia pulex</name>
    <name type="common">Water flea</name>
    <dbReference type="NCBI Taxonomy" id="6669"/>
    <lineage>
        <taxon>Eukaryota</taxon>
        <taxon>Metazoa</taxon>
        <taxon>Ecdysozoa</taxon>
        <taxon>Arthropoda</taxon>
        <taxon>Crustacea</taxon>
        <taxon>Branchiopoda</taxon>
        <taxon>Diplostraca</taxon>
        <taxon>Cladocera</taxon>
        <taxon>Anomopoda</taxon>
        <taxon>Daphniidae</taxon>
        <taxon>Daphnia</taxon>
    </lineage>
</organism>
<evidence type="ECO:0000313" key="1">
    <source>
        <dbReference type="EMBL" id="EFX81587.1"/>
    </source>
</evidence>